<evidence type="ECO:0000313" key="2">
    <source>
        <dbReference type="EMBL" id="KMS93497.1"/>
    </source>
</evidence>
<evidence type="ECO:0000313" key="3">
    <source>
        <dbReference type="Proteomes" id="UP000035740"/>
    </source>
</evidence>
<reference evidence="2 3" key="1">
    <citation type="journal article" date="2014" name="Nature">
        <title>The genome of the recently domesticated crop plant sugar beet (Beta vulgaris).</title>
        <authorList>
            <person name="Dohm J.C."/>
            <person name="Minoche A.E."/>
            <person name="Holtgrawe D."/>
            <person name="Capella-Gutierrez S."/>
            <person name="Zakrzewski F."/>
            <person name="Tafer H."/>
            <person name="Rupp O."/>
            <person name="Sorensen T.R."/>
            <person name="Stracke R."/>
            <person name="Reinhardt R."/>
            <person name="Goesmann A."/>
            <person name="Kraft T."/>
            <person name="Schulz B."/>
            <person name="Stadler P.F."/>
            <person name="Schmidt T."/>
            <person name="Gabaldon T."/>
            <person name="Lehrach H."/>
            <person name="Weisshaar B."/>
            <person name="Himmelbauer H."/>
        </authorList>
    </citation>
    <scope>NUCLEOTIDE SEQUENCE [LARGE SCALE GENOMIC DNA]</scope>
    <source>
        <tissue evidence="2">Taproot</tissue>
    </source>
</reference>
<accession>A0A0J8B0R3</accession>
<dbReference type="Gramene" id="KMS93497">
    <property type="protein sequence ID" value="KMS93497"/>
    <property type="gene ID" value="BVRB_030880"/>
</dbReference>
<sequence length="188" mass="20387">MTISALFAALLLFVSASADPNSSEPIIDNASAGASDDQIAALPPVLALSDSETVTSAETLLECIINNAEYDLELASSMARVSRACPELIERRLAELWRRELRCPSSDLDLVRTLETILTQSERQFDRESFLVEIFDDDIAALVLRRLVFVATLLPNTIASLIAPSDAFRPCTACWSAGSYCSMKPASA</sequence>
<dbReference type="AlphaFoldDB" id="A0A0J8B0R3"/>
<protein>
    <recommendedName>
        <fullName evidence="4">Secreted protein</fullName>
    </recommendedName>
</protein>
<dbReference type="EMBL" id="KQ102104">
    <property type="protein sequence ID" value="KMS93497.1"/>
    <property type="molecule type" value="Genomic_DNA"/>
</dbReference>
<proteinExistence type="predicted"/>
<organism evidence="2 3">
    <name type="scientific">Beta vulgaris subsp. vulgaris</name>
    <name type="common">Beet</name>
    <dbReference type="NCBI Taxonomy" id="3555"/>
    <lineage>
        <taxon>Eukaryota</taxon>
        <taxon>Viridiplantae</taxon>
        <taxon>Streptophyta</taxon>
        <taxon>Embryophyta</taxon>
        <taxon>Tracheophyta</taxon>
        <taxon>Spermatophyta</taxon>
        <taxon>Magnoliopsida</taxon>
        <taxon>eudicotyledons</taxon>
        <taxon>Gunneridae</taxon>
        <taxon>Pentapetalae</taxon>
        <taxon>Caryophyllales</taxon>
        <taxon>Chenopodiaceae</taxon>
        <taxon>Betoideae</taxon>
        <taxon>Beta</taxon>
    </lineage>
</organism>
<feature type="signal peptide" evidence="1">
    <location>
        <begin position="1"/>
        <end position="18"/>
    </location>
</feature>
<name>A0A0J8B0R3_BETVV</name>
<evidence type="ECO:0008006" key="4">
    <source>
        <dbReference type="Google" id="ProtNLM"/>
    </source>
</evidence>
<evidence type="ECO:0000256" key="1">
    <source>
        <dbReference type="SAM" id="SignalP"/>
    </source>
</evidence>
<feature type="chain" id="PRO_5005294334" description="Secreted protein" evidence="1">
    <location>
        <begin position="19"/>
        <end position="188"/>
    </location>
</feature>
<keyword evidence="3" id="KW-1185">Reference proteome</keyword>
<dbReference type="Proteomes" id="UP000035740">
    <property type="component" value="Unassembled WGS sequence"/>
</dbReference>
<keyword evidence="1" id="KW-0732">Signal</keyword>
<gene>
    <name evidence="2" type="ORF">BVRB_030880</name>
</gene>